<name>A0AAV8YQ28_9CUCU</name>
<dbReference type="PROSITE" id="PS50097">
    <property type="entry name" value="BTB"/>
    <property type="match status" value="1"/>
</dbReference>
<dbReference type="Proteomes" id="UP001162162">
    <property type="component" value="Unassembled WGS sequence"/>
</dbReference>
<evidence type="ECO:0000313" key="3">
    <source>
        <dbReference type="EMBL" id="KAJ8953748.1"/>
    </source>
</evidence>
<dbReference type="InterPro" id="IPR011333">
    <property type="entry name" value="SKP1/BTB/POZ_sf"/>
</dbReference>
<dbReference type="SUPFAM" id="SSF54695">
    <property type="entry name" value="POZ domain"/>
    <property type="match status" value="1"/>
</dbReference>
<protein>
    <recommendedName>
        <fullName evidence="2">BTB domain-containing protein</fullName>
    </recommendedName>
</protein>
<feature type="domain" description="BTB" evidence="2">
    <location>
        <begin position="56"/>
        <end position="85"/>
    </location>
</feature>
<organism evidence="3 4">
    <name type="scientific">Aromia moschata</name>
    <dbReference type="NCBI Taxonomy" id="1265417"/>
    <lineage>
        <taxon>Eukaryota</taxon>
        <taxon>Metazoa</taxon>
        <taxon>Ecdysozoa</taxon>
        <taxon>Arthropoda</taxon>
        <taxon>Hexapoda</taxon>
        <taxon>Insecta</taxon>
        <taxon>Pterygota</taxon>
        <taxon>Neoptera</taxon>
        <taxon>Endopterygota</taxon>
        <taxon>Coleoptera</taxon>
        <taxon>Polyphaga</taxon>
        <taxon>Cucujiformia</taxon>
        <taxon>Chrysomeloidea</taxon>
        <taxon>Cerambycidae</taxon>
        <taxon>Cerambycinae</taxon>
        <taxon>Callichromatini</taxon>
        <taxon>Aromia</taxon>
    </lineage>
</organism>
<proteinExistence type="predicted"/>
<evidence type="ECO:0000259" key="2">
    <source>
        <dbReference type="PROSITE" id="PS50097"/>
    </source>
</evidence>
<dbReference type="AlphaFoldDB" id="A0AAV8YQ28"/>
<dbReference type="PANTHER" id="PTHR24410">
    <property type="entry name" value="HL07962P-RELATED"/>
    <property type="match status" value="1"/>
</dbReference>
<evidence type="ECO:0000313" key="4">
    <source>
        <dbReference type="Proteomes" id="UP001162162"/>
    </source>
</evidence>
<sequence>MSGYEDDAEPSPSKNRRKGSVGVDENESMESCQMTIDNSENILKVLNKLYAEKEMCDVLLKVGNNQFAAHRLILCASSDVFQVMLMRPEWSGMA</sequence>
<feature type="region of interest" description="Disordered" evidence="1">
    <location>
        <begin position="1"/>
        <end position="30"/>
    </location>
</feature>
<keyword evidence="4" id="KW-1185">Reference proteome</keyword>
<comment type="caution">
    <text evidence="3">The sequence shown here is derived from an EMBL/GenBank/DDBJ whole genome shotgun (WGS) entry which is preliminary data.</text>
</comment>
<dbReference type="Pfam" id="PF00651">
    <property type="entry name" value="BTB"/>
    <property type="match status" value="1"/>
</dbReference>
<dbReference type="EMBL" id="JAPWTK010000054">
    <property type="protein sequence ID" value="KAJ8953748.1"/>
    <property type="molecule type" value="Genomic_DNA"/>
</dbReference>
<evidence type="ECO:0000256" key="1">
    <source>
        <dbReference type="SAM" id="MobiDB-lite"/>
    </source>
</evidence>
<reference evidence="3" key="1">
    <citation type="journal article" date="2023" name="Insect Mol. Biol.">
        <title>Genome sequencing provides insights into the evolution of gene families encoding plant cell wall-degrading enzymes in longhorned beetles.</title>
        <authorList>
            <person name="Shin N.R."/>
            <person name="Okamura Y."/>
            <person name="Kirsch R."/>
            <person name="Pauchet Y."/>
        </authorList>
    </citation>
    <scope>NUCLEOTIDE SEQUENCE</scope>
    <source>
        <strain evidence="3">AMC_N1</strain>
    </source>
</reference>
<dbReference type="InterPro" id="IPR000210">
    <property type="entry name" value="BTB/POZ_dom"/>
</dbReference>
<accession>A0AAV8YQ28</accession>
<gene>
    <name evidence="3" type="ORF">NQ318_015404</name>
</gene>
<dbReference type="PANTHER" id="PTHR24410:SF41">
    <property type="entry name" value="HL07962P"/>
    <property type="match status" value="1"/>
</dbReference>
<dbReference type="InterPro" id="IPR051481">
    <property type="entry name" value="BTB-POZ/Galectin-3-binding"/>
</dbReference>
<dbReference type="Gene3D" id="3.30.710.10">
    <property type="entry name" value="Potassium Channel Kv1.1, Chain A"/>
    <property type="match status" value="1"/>
</dbReference>